<evidence type="ECO:0000313" key="3">
    <source>
        <dbReference type="Proteomes" id="UP001286313"/>
    </source>
</evidence>
<feature type="compositionally biased region" description="Low complexity" evidence="1">
    <location>
        <begin position="14"/>
        <end position="28"/>
    </location>
</feature>
<evidence type="ECO:0000256" key="1">
    <source>
        <dbReference type="SAM" id="MobiDB-lite"/>
    </source>
</evidence>
<reference evidence="2" key="1">
    <citation type="submission" date="2023-10" db="EMBL/GenBank/DDBJ databases">
        <title>Genome assemblies of two species of porcelain crab, Petrolisthes cinctipes and Petrolisthes manimaculis (Anomura: Porcellanidae).</title>
        <authorList>
            <person name="Angst P."/>
        </authorList>
    </citation>
    <scope>NUCLEOTIDE SEQUENCE</scope>
    <source>
        <strain evidence="2">PB745_01</strain>
        <tissue evidence="2">Gill</tissue>
    </source>
</reference>
<dbReference type="EMBL" id="JAWQEG010002766">
    <property type="protein sequence ID" value="KAK3869861.1"/>
    <property type="molecule type" value="Genomic_DNA"/>
</dbReference>
<organism evidence="2 3">
    <name type="scientific">Petrolisthes cinctipes</name>
    <name type="common">Flat porcelain crab</name>
    <dbReference type="NCBI Taxonomy" id="88211"/>
    <lineage>
        <taxon>Eukaryota</taxon>
        <taxon>Metazoa</taxon>
        <taxon>Ecdysozoa</taxon>
        <taxon>Arthropoda</taxon>
        <taxon>Crustacea</taxon>
        <taxon>Multicrustacea</taxon>
        <taxon>Malacostraca</taxon>
        <taxon>Eumalacostraca</taxon>
        <taxon>Eucarida</taxon>
        <taxon>Decapoda</taxon>
        <taxon>Pleocyemata</taxon>
        <taxon>Anomura</taxon>
        <taxon>Galatheoidea</taxon>
        <taxon>Porcellanidae</taxon>
        <taxon>Petrolisthes</taxon>
    </lineage>
</organism>
<proteinExistence type="predicted"/>
<dbReference type="Proteomes" id="UP001286313">
    <property type="component" value="Unassembled WGS sequence"/>
</dbReference>
<dbReference type="AlphaFoldDB" id="A0AAE1F9Z4"/>
<gene>
    <name evidence="2" type="ORF">Pcinc_024865</name>
</gene>
<feature type="region of interest" description="Disordered" evidence="1">
    <location>
        <begin position="1"/>
        <end position="30"/>
    </location>
</feature>
<protein>
    <submittedName>
        <fullName evidence="2">Uncharacterized protein</fullName>
    </submittedName>
</protein>
<comment type="caution">
    <text evidence="2">The sequence shown here is derived from an EMBL/GenBank/DDBJ whole genome shotgun (WGS) entry which is preliminary data.</text>
</comment>
<keyword evidence="3" id="KW-1185">Reference proteome</keyword>
<name>A0AAE1F9Z4_PETCI</name>
<accession>A0AAE1F9Z4</accession>
<feature type="compositionally biased region" description="Polar residues" evidence="1">
    <location>
        <begin position="1"/>
        <end position="13"/>
    </location>
</feature>
<evidence type="ECO:0000313" key="2">
    <source>
        <dbReference type="EMBL" id="KAK3869861.1"/>
    </source>
</evidence>
<sequence length="163" mass="17765">MQDHATSMYGNPPTTRSTTHATNNTSTAKQKCNHALTPPLHACTTNDVTPLKPSRHHALPHQAPAPVFQRPTHANNATITLTPPRALSAHGYTGLAMLLRCLQQYHASQAALPQLASPAHAQAHLAALHAHHQRYPAQQALRSSRLLATHCYVHIATLYTQLQ</sequence>